<feature type="compositionally biased region" description="Basic and acidic residues" evidence="1">
    <location>
        <begin position="490"/>
        <end position="503"/>
    </location>
</feature>
<comment type="caution">
    <text evidence="2">The sequence shown here is derived from an EMBL/GenBank/DDBJ whole genome shotgun (WGS) entry which is preliminary data.</text>
</comment>
<feature type="region of interest" description="Disordered" evidence="1">
    <location>
        <begin position="483"/>
        <end position="503"/>
    </location>
</feature>
<feature type="compositionally biased region" description="Basic and acidic residues" evidence="1">
    <location>
        <begin position="693"/>
        <end position="703"/>
    </location>
</feature>
<evidence type="ECO:0000313" key="2">
    <source>
        <dbReference type="EMBL" id="KAJ7344845.1"/>
    </source>
</evidence>
<keyword evidence="3" id="KW-1185">Reference proteome</keyword>
<dbReference type="CDD" id="cd21853">
    <property type="entry name" value="KNL1_NTD"/>
    <property type="match status" value="1"/>
</dbReference>
<dbReference type="PANTHER" id="PTHR16520">
    <property type="entry name" value="KINETOCHORE SCAFFOLD 1"/>
    <property type="match status" value="1"/>
</dbReference>
<proteinExistence type="predicted"/>
<accession>A0A9Q0Y600</accession>
<dbReference type="GO" id="GO:0008608">
    <property type="term" value="P:attachment of spindle microtubules to kinetochore"/>
    <property type="evidence" value="ECO:0007669"/>
    <property type="project" value="InterPro"/>
</dbReference>
<protein>
    <recommendedName>
        <fullName evidence="4">Kinetochore scaffold 1</fullName>
    </recommendedName>
</protein>
<sequence>MDRLHSEMNEEKDSTDRTNKRRISSILKAPRTPLRDLGSGNELIQECIVEKPQKNSRRVSFADTIKNDELEIVPCEITGMNTLLHAPIQTSLQQTEVFNANTGPEWNKMDKTLIFSEENEMDMTSGCTIMITHDIRNCQETDNNGKIDFKLFSAELKSKKEASQVTKFSFFSGPTMMSDTCLSQHKINTENTQKVNFEDFLKSLKSTKQLPMPPADLVSSGENVLQEKKYNAITVSKGLNDNKQNHIIPIFPNKGISLTSKQLGLQEMTPAAQKESVEMFISNRERGLPLGTIVCNTVNEQENLQRNHSMGCSMNSNRVNASNYPLGIHLNPSMCVNEKNLSRTEASVDRKNSIMVMKSDTSLPCYRTSTLPVPAGSDKSMPGHTIDATTFFNFSECMEVTRNDTGLIWEGIFKRTGYADCGDPEKQNKGVSQLERMTYKENRINISTDSFLKNPQHSVFNSEKTALNQEVTTNMELLKPRRNPISQASDLHERKEKDGFCDDKPSRSSVFFPKNESLNCSLVSNSSKKQRDCQLLSLSDDKTQTSAVHNKINRKSGLSNSAVSLIPEDKTVTLICNQNMEITKCTTDLTNNNPDAPVFQNILQEEMGSSTKSVTRSDSNKTVVFSLNGYNEMEITKSHTVPVNFDMVHCGRMPQPLPLQPIDKTPYVYHSDMDETKAITGIIDQPMKNANPEMHKQTSDSVRRTLSGSTKDRTMVFSLSDENAMEISRSHTVALDHDAVTQGAEIPMTSFVPSNKINAFSFYECMDITNPVAGLTDKSMRNVNDSFAVLEQKAKHDERISGVAGGTIIHSMSEDNETKLIDNLMVTVKGAPQALSSVLPDKTMYVHSSSMAKVISCLLQQTKLCFFCTTMTWK</sequence>
<evidence type="ECO:0008006" key="4">
    <source>
        <dbReference type="Google" id="ProtNLM"/>
    </source>
</evidence>
<gene>
    <name evidence="2" type="ORF">JRQ81_000795</name>
</gene>
<dbReference type="Pfam" id="PF19221">
    <property type="entry name" value="MELT"/>
    <property type="match status" value="4"/>
</dbReference>
<dbReference type="Proteomes" id="UP001142489">
    <property type="component" value="Unassembled WGS sequence"/>
</dbReference>
<dbReference type="InterPro" id="IPR037388">
    <property type="entry name" value="Blinkin"/>
</dbReference>
<feature type="compositionally biased region" description="Basic and acidic residues" evidence="1">
    <location>
        <begin position="1"/>
        <end position="18"/>
    </location>
</feature>
<dbReference type="GO" id="GO:0051301">
    <property type="term" value="P:cell division"/>
    <property type="evidence" value="ECO:0007669"/>
    <property type="project" value="InterPro"/>
</dbReference>
<reference evidence="2" key="1">
    <citation type="journal article" date="2023" name="DNA Res.">
        <title>Chromosome-level genome assembly of Phrynocephalus forsythii using third-generation DNA sequencing and Hi-C analysis.</title>
        <authorList>
            <person name="Qi Y."/>
            <person name="Zhao W."/>
            <person name="Zhao Y."/>
            <person name="Niu C."/>
            <person name="Cao S."/>
            <person name="Zhang Y."/>
        </authorList>
    </citation>
    <scope>NUCLEOTIDE SEQUENCE</scope>
    <source>
        <tissue evidence="2">Muscle</tissue>
    </source>
</reference>
<name>A0A9Q0Y600_9SAUR</name>
<feature type="region of interest" description="Disordered" evidence="1">
    <location>
        <begin position="1"/>
        <end position="23"/>
    </location>
</feature>
<organism evidence="2 3">
    <name type="scientific">Phrynocephalus forsythii</name>
    <dbReference type="NCBI Taxonomy" id="171643"/>
    <lineage>
        <taxon>Eukaryota</taxon>
        <taxon>Metazoa</taxon>
        <taxon>Chordata</taxon>
        <taxon>Craniata</taxon>
        <taxon>Vertebrata</taxon>
        <taxon>Euteleostomi</taxon>
        <taxon>Lepidosauria</taxon>
        <taxon>Squamata</taxon>
        <taxon>Bifurcata</taxon>
        <taxon>Unidentata</taxon>
        <taxon>Episquamata</taxon>
        <taxon>Toxicofera</taxon>
        <taxon>Iguania</taxon>
        <taxon>Acrodonta</taxon>
        <taxon>Agamidae</taxon>
        <taxon>Agaminae</taxon>
        <taxon>Phrynocephalus</taxon>
    </lineage>
</organism>
<dbReference type="EMBL" id="JAPFRF010000001">
    <property type="protein sequence ID" value="KAJ7344845.1"/>
    <property type="molecule type" value="Genomic_DNA"/>
</dbReference>
<dbReference type="OrthoDB" id="6132334at2759"/>
<evidence type="ECO:0000313" key="3">
    <source>
        <dbReference type="Proteomes" id="UP001142489"/>
    </source>
</evidence>
<evidence type="ECO:0000256" key="1">
    <source>
        <dbReference type="SAM" id="MobiDB-lite"/>
    </source>
</evidence>
<dbReference type="AlphaFoldDB" id="A0A9Q0Y600"/>
<feature type="region of interest" description="Disordered" evidence="1">
    <location>
        <begin position="688"/>
        <end position="707"/>
    </location>
</feature>
<dbReference type="GO" id="GO:0034501">
    <property type="term" value="P:protein localization to kinetochore"/>
    <property type="evidence" value="ECO:0007669"/>
    <property type="project" value="InterPro"/>
</dbReference>
<dbReference type="InterPro" id="IPR043651">
    <property type="entry name" value="KNL1_MELT_rpt"/>
</dbReference>
<dbReference type="PANTHER" id="PTHR16520:SF3">
    <property type="entry name" value="KINETOCHORE SCAFFOLD 1"/>
    <property type="match status" value="1"/>
</dbReference>
<dbReference type="GO" id="GO:0005634">
    <property type="term" value="C:nucleus"/>
    <property type="evidence" value="ECO:0007669"/>
    <property type="project" value="TreeGrafter"/>
</dbReference>